<evidence type="ECO:0000313" key="1">
    <source>
        <dbReference type="EMBL" id="KZV92127.1"/>
    </source>
</evidence>
<organism evidence="1 2">
    <name type="scientific">Exidia glandulosa HHB12029</name>
    <dbReference type="NCBI Taxonomy" id="1314781"/>
    <lineage>
        <taxon>Eukaryota</taxon>
        <taxon>Fungi</taxon>
        <taxon>Dikarya</taxon>
        <taxon>Basidiomycota</taxon>
        <taxon>Agaricomycotina</taxon>
        <taxon>Agaricomycetes</taxon>
        <taxon>Auriculariales</taxon>
        <taxon>Exidiaceae</taxon>
        <taxon>Exidia</taxon>
    </lineage>
</organism>
<evidence type="ECO:0008006" key="3">
    <source>
        <dbReference type="Google" id="ProtNLM"/>
    </source>
</evidence>
<dbReference type="OrthoDB" id="3313943at2759"/>
<proteinExistence type="predicted"/>
<dbReference type="EMBL" id="KV426014">
    <property type="protein sequence ID" value="KZV92127.1"/>
    <property type="molecule type" value="Genomic_DNA"/>
</dbReference>
<dbReference type="Proteomes" id="UP000077266">
    <property type="component" value="Unassembled WGS sequence"/>
</dbReference>
<dbReference type="InParanoid" id="A0A165HL38"/>
<gene>
    <name evidence="1" type="ORF">EXIGLDRAFT_769314</name>
</gene>
<sequence>MANIPLDINSLLEADEALRQSRSLPIGRAVHSITLSDNEHKVSSDLFARILLQCPNVRSLSLLEWTFKRISTSYIQQFAAQSTFSCLTCLVIGNKGALASSSLFALLSAMPTLSILQIGYVGDHLDDSDDEAAEDRPSESFATPACSLTRLIVFDDWDVKFMHYSLLLCNSHDTLEHLELSYIFDWGSDSDNDVDANVVRPVDIENAVQQAIAPCSRLRSLAIIGSDLTVVRLIAACPNLQRLTLDRLPSDKEIDALPQNGRTLRELFLLRCTGAGNGDGFIGVHWPTLKRFLPSLPALRTLRLVGSGDVAERSPLSYPLARAECERRRIKLLT</sequence>
<name>A0A165HL38_EXIGL</name>
<dbReference type="AlphaFoldDB" id="A0A165HL38"/>
<dbReference type="SUPFAM" id="SSF52047">
    <property type="entry name" value="RNI-like"/>
    <property type="match status" value="1"/>
</dbReference>
<evidence type="ECO:0000313" key="2">
    <source>
        <dbReference type="Proteomes" id="UP000077266"/>
    </source>
</evidence>
<dbReference type="InterPro" id="IPR032675">
    <property type="entry name" value="LRR_dom_sf"/>
</dbReference>
<feature type="non-terminal residue" evidence="1">
    <location>
        <position position="334"/>
    </location>
</feature>
<protein>
    <recommendedName>
        <fullName evidence="3">F-box domain-containing protein</fullName>
    </recommendedName>
</protein>
<accession>A0A165HL38</accession>
<dbReference type="Gene3D" id="3.80.10.10">
    <property type="entry name" value="Ribonuclease Inhibitor"/>
    <property type="match status" value="1"/>
</dbReference>
<keyword evidence="2" id="KW-1185">Reference proteome</keyword>
<reference evidence="1 2" key="1">
    <citation type="journal article" date="2016" name="Mol. Biol. Evol.">
        <title>Comparative Genomics of Early-Diverging Mushroom-Forming Fungi Provides Insights into the Origins of Lignocellulose Decay Capabilities.</title>
        <authorList>
            <person name="Nagy L.G."/>
            <person name="Riley R."/>
            <person name="Tritt A."/>
            <person name="Adam C."/>
            <person name="Daum C."/>
            <person name="Floudas D."/>
            <person name="Sun H."/>
            <person name="Yadav J.S."/>
            <person name="Pangilinan J."/>
            <person name="Larsson K.H."/>
            <person name="Matsuura K."/>
            <person name="Barry K."/>
            <person name="Labutti K."/>
            <person name="Kuo R."/>
            <person name="Ohm R.A."/>
            <person name="Bhattacharya S.S."/>
            <person name="Shirouzu T."/>
            <person name="Yoshinaga Y."/>
            <person name="Martin F.M."/>
            <person name="Grigoriev I.V."/>
            <person name="Hibbett D.S."/>
        </authorList>
    </citation>
    <scope>NUCLEOTIDE SEQUENCE [LARGE SCALE GENOMIC DNA]</scope>
    <source>
        <strain evidence="1 2">HHB12029</strain>
    </source>
</reference>